<dbReference type="Pfam" id="PF03129">
    <property type="entry name" value="HGTP_anticodon"/>
    <property type="match status" value="1"/>
</dbReference>
<comment type="caution">
    <text evidence="15">The sequence shown here is derived from an EMBL/GenBank/DDBJ whole genome shotgun (WGS) entry which is preliminary data.</text>
</comment>
<dbReference type="Gene3D" id="3.30.980.10">
    <property type="entry name" value="Threonyl-trna Synthetase, Chain A, domain 2"/>
    <property type="match status" value="1"/>
</dbReference>
<dbReference type="GO" id="GO:0005737">
    <property type="term" value="C:cytoplasm"/>
    <property type="evidence" value="ECO:0007669"/>
    <property type="project" value="UniProtKB-SubCell"/>
</dbReference>
<evidence type="ECO:0000256" key="1">
    <source>
        <dbReference type="ARBA" id="ARBA00008226"/>
    </source>
</evidence>
<dbReference type="GO" id="GO:0000049">
    <property type="term" value="F:tRNA binding"/>
    <property type="evidence" value="ECO:0007669"/>
    <property type="project" value="UniProtKB-KW"/>
</dbReference>
<comment type="similarity">
    <text evidence="1 13">Belongs to the class-II aminoacyl-tRNA synthetase family.</text>
</comment>
<keyword evidence="4 13" id="KW-0436">Ligase</keyword>
<dbReference type="InterPro" id="IPR002320">
    <property type="entry name" value="Thr-tRNA-ligase_IIa"/>
</dbReference>
<evidence type="ECO:0000256" key="4">
    <source>
        <dbReference type="ARBA" id="ARBA00022598"/>
    </source>
</evidence>
<dbReference type="InterPro" id="IPR018163">
    <property type="entry name" value="Thr/Ala-tRNA-synth_IIc_edit"/>
</dbReference>
<comment type="caution">
    <text evidence="13">Lacks conserved residue(s) required for the propagation of feature annotation.</text>
</comment>
<reference evidence="15 16" key="1">
    <citation type="journal article" date="2016" name="Nat. Commun.">
        <title>Thousands of microbial genomes shed light on interconnected biogeochemical processes in an aquifer system.</title>
        <authorList>
            <person name="Anantharaman K."/>
            <person name="Brown C.T."/>
            <person name="Hug L.A."/>
            <person name="Sharon I."/>
            <person name="Castelle C.J."/>
            <person name="Probst A.J."/>
            <person name="Thomas B.C."/>
            <person name="Singh A."/>
            <person name="Wilkins M.J."/>
            <person name="Karaoz U."/>
            <person name="Brodie E.L."/>
            <person name="Williams K.H."/>
            <person name="Hubbard S.S."/>
            <person name="Banfield J.F."/>
        </authorList>
    </citation>
    <scope>NUCLEOTIDE SEQUENCE [LARGE SCALE GENOMIC DNA]</scope>
</reference>
<dbReference type="PROSITE" id="PS50862">
    <property type="entry name" value="AA_TRNA_LIGASE_II"/>
    <property type="match status" value="1"/>
</dbReference>
<dbReference type="AlphaFoldDB" id="A0A1F5X4Q9"/>
<evidence type="ECO:0000256" key="2">
    <source>
        <dbReference type="ARBA" id="ARBA00022490"/>
    </source>
</evidence>
<dbReference type="InterPro" id="IPR004154">
    <property type="entry name" value="Anticodon-bd"/>
</dbReference>
<dbReference type="SUPFAM" id="SSF52954">
    <property type="entry name" value="Class II aaRS ABD-related"/>
    <property type="match status" value="1"/>
</dbReference>
<evidence type="ECO:0000256" key="6">
    <source>
        <dbReference type="ARBA" id="ARBA00022741"/>
    </source>
</evidence>
<dbReference type="HAMAP" id="MF_00184">
    <property type="entry name" value="Thr_tRNA_synth"/>
    <property type="match status" value="1"/>
</dbReference>
<evidence type="ECO:0000256" key="9">
    <source>
        <dbReference type="ARBA" id="ARBA00022884"/>
    </source>
</evidence>
<dbReference type="SUPFAM" id="SSF55186">
    <property type="entry name" value="ThrRS/AlaRS common domain"/>
    <property type="match status" value="1"/>
</dbReference>
<evidence type="ECO:0000256" key="3">
    <source>
        <dbReference type="ARBA" id="ARBA00022555"/>
    </source>
</evidence>
<dbReference type="FunFam" id="3.30.980.10:FF:000005">
    <property type="entry name" value="Threonyl-tRNA synthetase, mitochondrial"/>
    <property type="match status" value="1"/>
</dbReference>
<dbReference type="InterPro" id="IPR045864">
    <property type="entry name" value="aa-tRNA-synth_II/BPL/LPL"/>
</dbReference>
<name>A0A1F5X4Q9_9BACT</name>
<dbReference type="SMART" id="SM00863">
    <property type="entry name" value="tRNA_SAD"/>
    <property type="match status" value="1"/>
</dbReference>
<keyword evidence="9 13" id="KW-0694">RNA-binding</keyword>
<keyword evidence="6 13" id="KW-0547">Nucleotide-binding</keyword>
<dbReference type="CDD" id="cd00860">
    <property type="entry name" value="ThrRS_anticodon"/>
    <property type="match status" value="1"/>
</dbReference>
<dbReference type="FunFam" id="3.30.930.10:FF:000002">
    <property type="entry name" value="Threonine--tRNA ligase"/>
    <property type="match status" value="1"/>
</dbReference>
<dbReference type="GO" id="GO:0046872">
    <property type="term" value="F:metal ion binding"/>
    <property type="evidence" value="ECO:0007669"/>
    <property type="project" value="UniProtKB-KW"/>
</dbReference>
<keyword evidence="11 13" id="KW-0030">Aminoacyl-tRNA synthetase</keyword>
<dbReference type="SUPFAM" id="SSF55681">
    <property type="entry name" value="Class II aaRS and biotin synthetases"/>
    <property type="match status" value="1"/>
</dbReference>
<dbReference type="GO" id="GO:0005524">
    <property type="term" value="F:ATP binding"/>
    <property type="evidence" value="ECO:0007669"/>
    <property type="project" value="UniProtKB-UniRule"/>
</dbReference>
<dbReference type="Gene3D" id="3.40.50.800">
    <property type="entry name" value="Anticodon-binding domain"/>
    <property type="match status" value="1"/>
</dbReference>
<evidence type="ECO:0000256" key="5">
    <source>
        <dbReference type="ARBA" id="ARBA00022723"/>
    </source>
</evidence>
<dbReference type="Proteomes" id="UP000178684">
    <property type="component" value="Unassembled WGS sequence"/>
</dbReference>
<dbReference type="Gene3D" id="3.30.54.20">
    <property type="match status" value="1"/>
</dbReference>
<feature type="binding site" evidence="13">
    <location>
        <position position="277"/>
    </location>
    <ligand>
        <name>Zn(2+)</name>
        <dbReference type="ChEBI" id="CHEBI:29105"/>
        <note>catalytic</note>
    </ligand>
</feature>
<proteinExistence type="inferred from homology"/>
<dbReference type="InterPro" id="IPR012947">
    <property type="entry name" value="tRNA_SAD"/>
</dbReference>
<keyword evidence="3 13" id="KW-0820">tRNA-binding</keyword>
<dbReference type="InterPro" id="IPR036621">
    <property type="entry name" value="Anticodon-bd_dom_sf"/>
</dbReference>
<dbReference type="GO" id="GO:0004829">
    <property type="term" value="F:threonine-tRNA ligase activity"/>
    <property type="evidence" value="ECO:0007669"/>
    <property type="project" value="UniProtKB-UniRule"/>
</dbReference>
<dbReference type="CDD" id="cd00771">
    <property type="entry name" value="ThrRS_core"/>
    <property type="match status" value="1"/>
</dbReference>
<evidence type="ECO:0000256" key="11">
    <source>
        <dbReference type="ARBA" id="ARBA00023146"/>
    </source>
</evidence>
<dbReference type="NCBIfam" id="TIGR00418">
    <property type="entry name" value="thrS"/>
    <property type="match status" value="1"/>
</dbReference>
<evidence type="ECO:0000313" key="15">
    <source>
        <dbReference type="EMBL" id="OGF82925.1"/>
    </source>
</evidence>
<dbReference type="PANTHER" id="PTHR11451">
    <property type="entry name" value="THREONINE-TRNA LIGASE"/>
    <property type="match status" value="1"/>
</dbReference>
<comment type="subunit">
    <text evidence="13">Homodimer.</text>
</comment>
<sequence length="578" mass="67025">MQQSENNSIENIRHSLAHILASAVLKKFPKAKLGIGPAIDTGFYYDFELPRQLSQDELPEIEKLMREEIRQHLEFKGEEITAAGAKKLFKSQPFKLDLIKEFAKDKKKLTSYQNGEFIDLCRGGHVENTSEINPNAFKLTKIAGAYWRGNEKNPQLTRIYGAAFKTKEELENYLDQTKKAEESDHRVLAEQLGYFMMDEDIGKGLPLWLPKGFMVRKILEDYMFDLERNLGYQHVLTPHIAKEAIYKKSGHLAHYKEDMFPPLKLDKENYYLKPMNCPHHHVIYKRGKKSYRELPLRIAEFGTVYRHERSGVLSGLIRARYFTQNDAHIYVDASHLEKELVDILALHKKVYQELEIEDYWYRLSLPDFSKKEKFGDIKNKEMWDAGENALRAALAKNKLEFVEGVGEASFYGPKIDIQIKDNFGREDTIATIQVDFYSAAKFDLSYIDADGKEKPVIVIHRAILGSFDRFFAFLLEKTAGKLPFWLAPVQIMILTINERVTAYAKHVEDTLREMSIRFETDYRNETIGKKIRDAEMQKVPYIFVIGEKEADALKVSVRERGKGDIGQKSLEEFFRMAK</sequence>
<evidence type="ECO:0000313" key="16">
    <source>
        <dbReference type="Proteomes" id="UP000178684"/>
    </source>
</evidence>
<evidence type="ECO:0000256" key="8">
    <source>
        <dbReference type="ARBA" id="ARBA00022840"/>
    </source>
</evidence>
<organism evidence="15 16">
    <name type="scientific">Candidatus Giovannonibacteria bacterium RIFCSPLOWO2_01_FULL_46_13</name>
    <dbReference type="NCBI Taxonomy" id="1798352"/>
    <lineage>
        <taxon>Bacteria</taxon>
        <taxon>Candidatus Giovannoniibacteriota</taxon>
    </lineage>
</organism>
<feature type="binding site" evidence="13">
    <location>
        <position position="328"/>
    </location>
    <ligand>
        <name>Zn(2+)</name>
        <dbReference type="ChEBI" id="CHEBI:29105"/>
        <note>catalytic</note>
    </ligand>
</feature>
<evidence type="ECO:0000259" key="14">
    <source>
        <dbReference type="PROSITE" id="PS50862"/>
    </source>
</evidence>
<evidence type="ECO:0000256" key="12">
    <source>
        <dbReference type="ARBA" id="ARBA00049515"/>
    </source>
</evidence>
<dbReference type="GO" id="GO:0006435">
    <property type="term" value="P:threonyl-tRNA aminoacylation"/>
    <property type="evidence" value="ECO:0007669"/>
    <property type="project" value="UniProtKB-UniRule"/>
</dbReference>
<keyword evidence="7 13" id="KW-0862">Zinc</keyword>
<dbReference type="InterPro" id="IPR002314">
    <property type="entry name" value="aa-tRNA-synt_IIb"/>
</dbReference>
<evidence type="ECO:0000256" key="13">
    <source>
        <dbReference type="HAMAP-Rule" id="MF_00184"/>
    </source>
</evidence>
<keyword evidence="8 13" id="KW-0067">ATP-binding</keyword>
<feature type="binding site" evidence="13">
    <location>
        <position position="460"/>
    </location>
    <ligand>
        <name>Zn(2+)</name>
        <dbReference type="ChEBI" id="CHEBI:29105"/>
        <note>catalytic</note>
    </ligand>
</feature>
<feature type="domain" description="Aminoacyl-transfer RNA synthetases class-II family profile" evidence="14">
    <location>
        <begin position="184"/>
        <end position="483"/>
    </location>
</feature>
<evidence type="ECO:0000256" key="10">
    <source>
        <dbReference type="ARBA" id="ARBA00022917"/>
    </source>
</evidence>
<dbReference type="PANTHER" id="PTHR11451:SF44">
    <property type="entry name" value="THREONINE--TRNA LIGASE, CHLOROPLASTIC_MITOCHONDRIAL 2"/>
    <property type="match status" value="1"/>
</dbReference>
<accession>A0A1F5X4Q9</accession>
<dbReference type="Gene3D" id="3.30.930.10">
    <property type="entry name" value="Bira Bifunctional Protein, Domain 2"/>
    <property type="match status" value="1"/>
</dbReference>
<dbReference type="FunFam" id="3.40.50.800:FF:000001">
    <property type="entry name" value="Threonine--tRNA ligase"/>
    <property type="match status" value="1"/>
</dbReference>
<dbReference type="Pfam" id="PF00587">
    <property type="entry name" value="tRNA-synt_2b"/>
    <property type="match status" value="1"/>
</dbReference>
<dbReference type="Pfam" id="PF07973">
    <property type="entry name" value="tRNA_SAD"/>
    <property type="match status" value="1"/>
</dbReference>
<dbReference type="EC" id="6.1.1.3" evidence="13"/>
<dbReference type="InterPro" id="IPR033728">
    <property type="entry name" value="ThrRS_core"/>
</dbReference>
<gene>
    <name evidence="13" type="primary">thrS</name>
    <name evidence="15" type="ORF">A3B18_03950</name>
</gene>
<keyword evidence="10 13" id="KW-0648">Protein biosynthesis</keyword>
<comment type="subcellular location">
    <subcellularLocation>
        <location evidence="13">Cytoplasm</location>
    </subcellularLocation>
</comment>
<comment type="catalytic activity">
    <reaction evidence="12 13">
        <text>tRNA(Thr) + L-threonine + ATP = L-threonyl-tRNA(Thr) + AMP + diphosphate + H(+)</text>
        <dbReference type="Rhea" id="RHEA:24624"/>
        <dbReference type="Rhea" id="RHEA-COMP:9670"/>
        <dbReference type="Rhea" id="RHEA-COMP:9704"/>
        <dbReference type="ChEBI" id="CHEBI:15378"/>
        <dbReference type="ChEBI" id="CHEBI:30616"/>
        <dbReference type="ChEBI" id="CHEBI:33019"/>
        <dbReference type="ChEBI" id="CHEBI:57926"/>
        <dbReference type="ChEBI" id="CHEBI:78442"/>
        <dbReference type="ChEBI" id="CHEBI:78534"/>
        <dbReference type="ChEBI" id="CHEBI:456215"/>
        <dbReference type="EC" id="6.1.1.3"/>
    </reaction>
</comment>
<protein>
    <recommendedName>
        <fullName evidence="13">Threonine--tRNA ligase</fullName>
        <ecNumber evidence="13">6.1.1.3</ecNumber>
    </recommendedName>
    <alternativeName>
        <fullName evidence="13">Threonyl-tRNA synthetase</fullName>
        <shortName evidence="13">ThrRS</shortName>
    </alternativeName>
</protein>
<dbReference type="InterPro" id="IPR047246">
    <property type="entry name" value="ThrRS_anticodon"/>
</dbReference>
<comment type="cofactor">
    <cofactor evidence="13">
        <name>Zn(2+)</name>
        <dbReference type="ChEBI" id="CHEBI:29105"/>
    </cofactor>
    <text evidence="13">Binds 1 zinc ion per subunit.</text>
</comment>
<dbReference type="EMBL" id="MFIE01000009">
    <property type="protein sequence ID" value="OGF82925.1"/>
    <property type="molecule type" value="Genomic_DNA"/>
</dbReference>
<dbReference type="PRINTS" id="PR01047">
    <property type="entry name" value="TRNASYNTHTHR"/>
</dbReference>
<keyword evidence="2 13" id="KW-0963">Cytoplasm</keyword>
<keyword evidence="5 13" id="KW-0479">Metal-binding</keyword>
<evidence type="ECO:0000256" key="7">
    <source>
        <dbReference type="ARBA" id="ARBA00022833"/>
    </source>
</evidence>
<dbReference type="InterPro" id="IPR006195">
    <property type="entry name" value="aa-tRNA-synth_II"/>
</dbReference>